<protein>
    <submittedName>
        <fullName evidence="1">Uncharacterized protein</fullName>
    </submittedName>
</protein>
<dbReference type="OrthoDB" id="10271477at2759"/>
<comment type="caution">
    <text evidence="1">The sequence shown here is derived from an EMBL/GenBank/DDBJ whole genome shotgun (WGS) entry which is preliminary data.</text>
</comment>
<sequence>MSSHPTRLLDKAKDPQLSFSVGVQKWKVFKDVLKEACERVDNRFIYEFNDQTFDLSNIEVCIDKSSEAKFEVNISTCNDQLESFIKDLSELFTFQKYAELLAHAANAKLETVCNDRDSNTLKKLLSIFIPAPFFLIQ</sequence>
<dbReference type="EMBL" id="JAANQT010000403">
    <property type="protein sequence ID" value="KAG1311301.1"/>
    <property type="molecule type" value="Genomic_DNA"/>
</dbReference>
<organism evidence="1 2">
    <name type="scientific">Rhizopus oryzae</name>
    <name type="common">Mucormycosis agent</name>
    <name type="synonym">Rhizopus arrhizus var. delemar</name>
    <dbReference type="NCBI Taxonomy" id="64495"/>
    <lineage>
        <taxon>Eukaryota</taxon>
        <taxon>Fungi</taxon>
        <taxon>Fungi incertae sedis</taxon>
        <taxon>Mucoromycota</taxon>
        <taxon>Mucoromycotina</taxon>
        <taxon>Mucoromycetes</taxon>
        <taxon>Mucorales</taxon>
        <taxon>Mucorineae</taxon>
        <taxon>Rhizopodaceae</taxon>
        <taxon>Rhizopus</taxon>
    </lineage>
</organism>
<name>A0A9P6XDT0_RHIOR</name>
<gene>
    <name evidence="1" type="ORF">G6F64_003903</name>
</gene>
<evidence type="ECO:0000313" key="2">
    <source>
        <dbReference type="Proteomes" id="UP000716291"/>
    </source>
</evidence>
<evidence type="ECO:0000313" key="1">
    <source>
        <dbReference type="EMBL" id="KAG1311301.1"/>
    </source>
</evidence>
<reference evidence="1" key="1">
    <citation type="journal article" date="2020" name="Microb. Genom.">
        <title>Genetic diversity of clinical and environmental Mucorales isolates obtained from an investigation of mucormycosis cases among solid organ transplant recipients.</title>
        <authorList>
            <person name="Nguyen M.H."/>
            <person name="Kaul D."/>
            <person name="Muto C."/>
            <person name="Cheng S.J."/>
            <person name="Richter R.A."/>
            <person name="Bruno V.M."/>
            <person name="Liu G."/>
            <person name="Beyhan S."/>
            <person name="Sundermann A.J."/>
            <person name="Mounaud S."/>
            <person name="Pasculle A.W."/>
            <person name="Nierman W.C."/>
            <person name="Driscoll E."/>
            <person name="Cumbie R."/>
            <person name="Clancy C.J."/>
            <person name="Dupont C.L."/>
        </authorList>
    </citation>
    <scope>NUCLEOTIDE SEQUENCE</scope>
    <source>
        <strain evidence="1">GL11</strain>
    </source>
</reference>
<accession>A0A9P6XDT0</accession>
<dbReference type="Proteomes" id="UP000716291">
    <property type="component" value="Unassembled WGS sequence"/>
</dbReference>
<proteinExistence type="predicted"/>
<dbReference type="AlphaFoldDB" id="A0A9P6XDT0"/>
<keyword evidence="2" id="KW-1185">Reference proteome</keyword>